<protein>
    <submittedName>
        <fullName evidence="3">Excalibur calcium-binding domain-containing protein</fullName>
    </submittedName>
</protein>
<feature type="transmembrane region" description="Helical" evidence="1">
    <location>
        <begin position="207"/>
        <end position="225"/>
    </location>
</feature>
<dbReference type="KEGG" id="eaj:Q3M24_16145"/>
<keyword evidence="1" id="KW-1133">Transmembrane helix</keyword>
<dbReference type="Pfam" id="PF05901">
    <property type="entry name" value="Excalibur"/>
    <property type="match status" value="1"/>
</dbReference>
<evidence type="ECO:0000259" key="2">
    <source>
        <dbReference type="Pfam" id="PF05901"/>
    </source>
</evidence>
<keyword evidence="1" id="KW-0472">Membrane</keyword>
<dbReference type="AlphaFoldDB" id="A0AAU8LRQ7"/>
<reference evidence="3" key="2">
    <citation type="submission" date="2024-06" db="EMBL/GenBank/DDBJ databases">
        <authorList>
            <person name="Plum-Jensen L.E."/>
            <person name="Schramm A."/>
            <person name="Marshall I.P.G."/>
        </authorList>
    </citation>
    <scope>NUCLEOTIDE SEQUENCE</scope>
    <source>
        <strain evidence="3">Rat1</strain>
    </source>
</reference>
<evidence type="ECO:0000313" key="3">
    <source>
        <dbReference type="EMBL" id="XCN71827.1"/>
    </source>
</evidence>
<feature type="transmembrane region" description="Helical" evidence="1">
    <location>
        <begin position="180"/>
        <end position="201"/>
    </location>
</feature>
<evidence type="ECO:0000256" key="1">
    <source>
        <dbReference type="SAM" id="Phobius"/>
    </source>
</evidence>
<dbReference type="InterPro" id="IPR008613">
    <property type="entry name" value="Excalibur_Ca-bd_domain"/>
</dbReference>
<name>A0AAU8LRQ7_9BACT</name>
<sequence length="299" mass="34062">MHTEITKQRTGAFCIILIATFFLHIPQALATEFYLSVAGGNGKEHCESLEIREGKAICAQGKMVIGYDLGLIRDVEIIEDGKIQHIGKLTPNSIARINSSNQRAQEYEERIEELEKSKIGYLVHKLRFVSSFSDFQQLLEKQYRQYGLNGALHLFLPLLGALFVVIGFFWLLIRAFRVHILWGIGCLLLPFVSLFFLVFHWRAAAKPFAFTVFGGTLAVFGVYLFEEKRVHPVRTRIQAVAPAKTTVKKQEKSKYTCKGKIYCSQMTSCEEAKFYLKHCPGTKMDGDHDGIPCEKQWCR</sequence>
<accession>A0AAU8LRQ7</accession>
<gene>
    <name evidence="3" type="ORF">Q3M24_16145</name>
</gene>
<dbReference type="EMBL" id="CP159373">
    <property type="protein sequence ID" value="XCN71827.1"/>
    <property type="molecule type" value="Genomic_DNA"/>
</dbReference>
<proteinExistence type="predicted"/>
<organism evidence="3">
    <name type="scientific">Candidatus Electrothrix aestuarii</name>
    <dbReference type="NCBI Taxonomy" id="3062594"/>
    <lineage>
        <taxon>Bacteria</taxon>
        <taxon>Pseudomonadati</taxon>
        <taxon>Thermodesulfobacteriota</taxon>
        <taxon>Desulfobulbia</taxon>
        <taxon>Desulfobulbales</taxon>
        <taxon>Desulfobulbaceae</taxon>
        <taxon>Candidatus Electrothrix</taxon>
    </lineage>
</organism>
<reference evidence="3" key="1">
    <citation type="journal article" date="2024" name="Syst. Appl. Microbiol.">
        <title>First single-strain enrichments of Electrothrix cable bacteria, description of E. aestuarii sp. nov. and E. rattekaaiensis sp. nov., and proposal of a cable bacteria taxonomy following the rules of the SeqCode.</title>
        <authorList>
            <person name="Plum-Jensen L.E."/>
            <person name="Schramm A."/>
            <person name="Marshall I.P.G."/>
        </authorList>
    </citation>
    <scope>NUCLEOTIDE SEQUENCE</scope>
    <source>
        <strain evidence="3">Rat1</strain>
    </source>
</reference>
<feature type="domain" description="Excalibur calcium-binding" evidence="2">
    <location>
        <begin position="262"/>
        <end position="294"/>
    </location>
</feature>
<feature type="transmembrane region" description="Helical" evidence="1">
    <location>
        <begin position="151"/>
        <end position="173"/>
    </location>
</feature>
<keyword evidence="1" id="KW-0812">Transmembrane</keyword>